<keyword evidence="3" id="KW-1185">Reference proteome</keyword>
<feature type="compositionally biased region" description="Polar residues" evidence="1">
    <location>
        <begin position="141"/>
        <end position="163"/>
    </location>
</feature>
<dbReference type="AlphaFoldDB" id="A0A8E2ETJ6"/>
<gene>
    <name evidence="2" type="ORF">AOQ84DRAFT_442163</name>
</gene>
<name>A0A8E2ETJ6_9PEZI</name>
<dbReference type="OrthoDB" id="5958943at2759"/>
<organism evidence="2 3">
    <name type="scientific">Glonium stellatum</name>
    <dbReference type="NCBI Taxonomy" id="574774"/>
    <lineage>
        <taxon>Eukaryota</taxon>
        <taxon>Fungi</taxon>
        <taxon>Dikarya</taxon>
        <taxon>Ascomycota</taxon>
        <taxon>Pezizomycotina</taxon>
        <taxon>Dothideomycetes</taxon>
        <taxon>Pleosporomycetidae</taxon>
        <taxon>Gloniales</taxon>
        <taxon>Gloniaceae</taxon>
        <taxon>Glonium</taxon>
    </lineage>
</organism>
<evidence type="ECO:0000313" key="2">
    <source>
        <dbReference type="EMBL" id="OCL04331.1"/>
    </source>
</evidence>
<feature type="region of interest" description="Disordered" evidence="1">
    <location>
        <begin position="128"/>
        <end position="185"/>
    </location>
</feature>
<accession>A0A8E2ETJ6</accession>
<reference evidence="2 3" key="1">
    <citation type="journal article" date="2016" name="Nat. Commun.">
        <title>Ectomycorrhizal ecology is imprinted in the genome of the dominant symbiotic fungus Cenococcum geophilum.</title>
        <authorList>
            <consortium name="DOE Joint Genome Institute"/>
            <person name="Peter M."/>
            <person name="Kohler A."/>
            <person name="Ohm R.A."/>
            <person name="Kuo A."/>
            <person name="Krutzmann J."/>
            <person name="Morin E."/>
            <person name="Arend M."/>
            <person name="Barry K.W."/>
            <person name="Binder M."/>
            <person name="Choi C."/>
            <person name="Clum A."/>
            <person name="Copeland A."/>
            <person name="Grisel N."/>
            <person name="Haridas S."/>
            <person name="Kipfer T."/>
            <person name="LaButti K."/>
            <person name="Lindquist E."/>
            <person name="Lipzen A."/>
            <person name="Maire R."/>
            <person name="Meier B."/>
            <person name="Mihaltcheva S."/>
            <person name="Molinier V."/>
            <person name="Murat C."/>
            <person name="Poggeler S."/>
            <person name="Quandt C.A."/>
            <person name="Sperisen C."/>
            <person name="Tritt A."/>
            <person name="Tisserant E."/>
            <person name="Crous P.W."/>
            <person name="Henrissat B."/>
            <person name="Nehls U."/>
            <person name="Egli S."/>
            <person name="Spatafora J.W."/>
            <person name="Grigoriev I.V."/>
            <person name="Martin F.M."/>
        </authorList>
    </citation>
    <scope>NUCLEOTIDE SEQUENCE [LARGE SCALE GENOMIC DNA]</scope>
    <source>
        <strain evidence="2 3">CBS 207.34</strain>
    </source>
</reference>
<feature type="region of interest" description="Disordered" evidence="1">
    <location>
        <begin position="26"/>
        <end position="45"/>
    </location>
</feature>
<protein>
    <recommendedName>
        <fullName evidence="4">Transcription factor domain-containing protein</fullName>
    </recommendedName>
</protein>
<dbReference type="Proteomes" id="UP000250140">
    <property type="component" value="Unassembled WGS sequence"/>
</dbReference>
<sequence length="910" mass="101654">MSNTYRQNSTALPRSISLTNSTELSQTVLRSTSESTNSPFSPTFENPNLPSPLPAFGIAGFDSDQINTNLDRFLQTESFPSGKAFHATTSMTEFDFINNGPIEKAQINPPPLILCNRIIGQLSQNADRVSQSAKRRRKLNDNGQLHSLASQDTGINEQSSHYDPSTRLKSKPPYGSDAFTSPSPDALQQRLAASTNRSFLTGNLLRIYHDSMENALSCWLTEKTCPYGMKNTLLTHNADYRAQESMVQEWGPNWSNRICARVCNLDKVSSAIRGRPLTRSEDRAASRALHLAIMSFSTQWAQSSQRSDAEFSSFEIAEPQNGRTSDIFTRNLSQPASALISDLGSSTFPTTTDFDRSIQESSWHEARRVLQDAADIDSFRVIFAHIIFALTQKPQDTDHYVRIIKQRHQISPLLFEDTAGAMHNPLSSLDSINGSSRYSTSTMYGMGTSDLFEVDQLIELDGPPLFLETALRQILSYRCKLENIERQRMAAMKSRAVDGNWDHATSLPTRGDPLSVGDRKTFDLLFWLCIMFDTLSAAMNKRPLVVSDEDSDILCTKPLGNEQTGCTSSQACLFGGSNTSYGSTYPGQGDSSLWGDLLLRQEHLRHNQCVARWPCSYEDAASTLCDAAPVKVLLFRKVTHLQALLSRRVMFERLEETIKDALKVYDYWNDTYNRFMLDCVINHDSLPPRIQSWYIVLAGHWHLAGLLLADVIESIDEAGMGVETQRISRQSSLLVPKLRKQNASAISDLCRCSCPCFGSSFSKAREFHFAVSKGALLTEPWTIVLIRSFSKAGHALLHILSSREQSWYKRFYTAYGVDTAQVRVQCEYCIQGLWHLGKKSDIAFLAATALSAALHTQPDPSFKPVSYEHSMAGIWDVDTEAAQHYNLSDAEAADSLAFDLSTIPDFTDIF</sequence>
<evidence type="ECO:0000313" key="3">
    <source>
        <dbReference type="Proteomes" id="UP000250140"/>
    </source>
</evidence>
<evidence type="ECO:0008006" key="4">
    <source>
        <dbReference type="Google" id="ProtNLM"/>
    </source>
</evidence>
<dbReference type="EMBL" id="KV750539">
    <property type="protein sequence ID" value="OCL04331.1"/>
    <property type="molecule type" value="Genomic_DNA"/>
</dbReference>
<evidence type="ECO:0000256" key="1">
    <source>
        <dbReference type="SAM" id="MobiDB-lite"/>
    </source>
</evidence>
<proteinExistence type="predicted"/>